<keyword evidence="3" id="KW-1185">Reference proteome</keyword>
<comment type="caution">
    <text evidence="2">The sequence shown here is derived from an EMBL/GenBank/DDBJ whole genome shotgun (WGS) entry which is preliminary data.</text>
</comment>
<sequence length="137" mass="14810">DHVGAVPTQRSADSAKRSEEAQCRPGAMTGKELAVSSADWYHLDLALVKETLGLKICSAPEIVLFRVPPLGHSVPSRDWYQGCRANHDRADPLPTPDLGRAPLRGSSNWFPGPGGSERRVRTRLASATRSEPISPTS</sequence>
<organism evidence="2 3">
    <name type="scientific">Polarella glacialis</name>
    <name type="common">Dinoflagellate</name>
    <dbReference type="NCBI Taxonomy" id="89957"/>
    <lineage>
        <taxon>Eukaryota</taxon>
        <taxon>Sar</taxon>
        <taxon>Alveolata</taxon>
        <taxon>Dinophyceae</taxon>
        <taxon>Suessiales</taxon>
        <taxon>Suessiaceae</taxon>
        <taxon>Polarella</taxon>
    </lineage>
</organism>
<protein>
    <submittedName>
        <fullName evidence="2">Uncharacterized protein</fullName>
    </submittedName>
</protein>
<evidence type="ECO:0000313" key="2">
    <source>
        <dbReference type="EMBL" id="CAE8588243.1"/>
    </source>
</evidence>
<name>A0A813DH53_POLGL</name>
<reference evidence="2" key="1">
    <citation type="submission" date="2021-02" db="EMBL/GenBank/DDBJ databases">
        <authorList>
            <person name="Dougan E. K."/>
            <person name="Rhodes N."/>
            <person name="Thang M."/>
            <person name="Chan C."/>
        </authorList>
    </citation>
    <scope>NUCLEOTIDE SEQUENCE</scope>
</reference>
<evidence type="ECO:0000313" key="3">
    <source>
        <dbReference type="Proteomes" id="UP000654075"/>
    </source>
</evidence>
<dbReference type="AlphaFoldDB" id="A0A813DH53"/>
<feature type="non-terminal residue" evidence="2">
    <location>
        <position position="137"/>
    </location>
</feature>
<evidence type="ECO:0000256" key="1">
    <source>
        <dbReference type="SAM" id="MobiDB-lite"/>
    </source>
</evidence>
<dbReference type="EMBL" id="CAJNNV010002999">
    <property type="protein sequence ID" value="CAE8588243.1"/>
    <property type="molecule type" value="Genomic_DNA"/>
</dbReference>
<gene>
    <name evidence="2" type="ORF">PGLA1383_LOCUS7047</name>
</gene>
<feature type="compositionally biased region" description="Basic and acidic residues" evidence="1">
    <location>
        <begin position="13"/>
        <end position="22"/>
    </location>
</feature>
<feature type="compositionally biased region" description="Polar residues" evidence="1">
    <location>
        <begin position="125"/>
        <end position="137"/>
    </location>
</feature>
<feature type="region of interest" description="Disordered" evidence="1">
    <location>
        <begin position="1"/>
        <end position="25"/>
    </location>
</feature>
<feature type="region of interest" description="Disordered" evidence="1">
    <location>
        <begin position="82"/>
        <end position="137"/>
    </location>
</feature>
<proteinExistence type="predicted"/>
<dbReference type="Proteomes" id="UP000654075">
    <property type="component" value="Unassembled WGS sequence"/>
</dbReference>
<accession>A0A813DH53</accession>